<dbReference type="PANTHER" id="PTHR47990">
    <property type="entry name" value="2-OXOGLUTARATE (2OG) AND FE(II)-DEPENDENT OXYGENASE SUPERFAMILY PROTEIN-RELATED"/>
    <property type="match status" value="1"/>
</dbReference>
<sequence length="351" mass="40520">MVEQSKWLFQQATIDMKSQIASSYHNRRGYYKFEGIGYGESNHHDDYNNNNQDDDSIEAFLIGNERASQLKSEYFQARGIPKKVWSQYSDCQFNQWPSSTINNNNNSGFQRVHSKNSINNNDNDQQSTLMNNRDQLFKSTILKYFDQCSSISLSIVQLISMSLGYKKNDLDHLFSKNDHTLELKHYPPLKSILSQQEQQPQRQYIRMNEHKDLSCLTLLLQNKRVDGLELYDNDSNTWIPAPLIDDCFLVNTGDIIEKLTEGVFPSTLHRVVNNPSTSTQSRYSAAFFYVPNWEKSIDPLSSLSTNNNNNNNNNENQDNIKKKIHSVLGLPITSSPIDHSERFTKKTLGQR</sequence>
<keyword evidence="1" id="KW-0560">Oxidoreductase</keyword>
<reference evidence="5" key="1">
    <citation type="journal article" date="2011" name="Genome Res.">
        <title>Phylogeny-wide analysis of social amoeba genomes highlights ancient origins for complex intercellular communication.</title>
        <authorList>
            <person name="Heidel A.J."/>
            <person name="Lawal H.M."/>
            <person name="Felder M."/>
            <person name="Schilde C."/>
            <person name="Helps N.R."/>
            <person name="Tunggal B."/>
            <person name="Rivero F."/>
            <person name="John U."/>
            <person name="Schleicher M."/>
            <person name="Eichinger L."/>
            <person name="Platzer M."/>
            <person name="Noegel A.A."/>
            <person name="Schaap P."/>
            <person name="Gloeckner G."/>
        </authorList>
    </citation>
    <scope>NUCLEOTIDE SEQUENCE [LARGE SCALE GENOMIC DNA]</scope>
    <source>
        <strain evidence="5">SH3</strain>
    </source>
</reference>
<feature type="domain" description="Fe2OG dioxygenase" evidence="3">
    <location>
        <begin position="176"/>
        <end position="291"/>
    </location>
</feature>
<dbReference type="InterPro" id="IPR050231">
    <property type="entry name" value="Iron_ascorbate_oxido_reductase"/>
</dbReference>
<name>F4QAG8_CACFS</name>
<dbReference type="InterPro" id="IPR027443">
    <property type="entry name" value="IPNS-like_sf"/>
</dbReference>
<dbReference type="KEGG" id="dfa:DFA_10529"/>
<dbReference type="OrthoDB" id="288590at2759"/>
<dbReference type="OMA" id="FRGYYRY"/>
<feature type="region of interest" description="Disordered" evidence="2">
    <location>
        <begin position="102"/>
        <end position="126"/>
    </location>
</feature>
<dbReference type="RefSeq" id="XP_004354429.1">
    <property type="nucleotide sequence ID" value="XM_004354377.1"/>
</dbReference>
<evidence type="ECO:0000259" key="3">
    <source>
        <dbReference type="PROSITE" id="PS51471"/>
    </source>
</evidence>
<keyword evidence="5" id="KW-1185">Reference proteome</keyword>
<dbReference type="AlphaFoldDB" id="F4QAG8"/>
<dbReference type="Gene3D" id="2.60.120.330">
    <property type="entry name" value="B-lactam Antibiotic, Isopenicillin N Synthase, Chain"/>
    <property type="match status" value="1"/>
</dbReference>
<proteinExistence type="inferred from homology"/>
<dbReference type="InterPro" id="IPR005123">
    <property type="entry name" value="Oxoglu/Fe-dep_dioxygenase_dom"/>
</dbReference>
<evidence type="ECO:0000313" key="4">
    <source>
        <dbReference type="EMBL" id="EGG15687.1"/>
    </source>
</evidence>
<dbReference type="Pfam" id="PF03171">
    <property type="entry name" value="2OG-FeII_Oxy"/>
    <property type="match status" value="1"/>
</dbReference>
<dbReference type="PROSITE" id="PS51471">
    <property type="entry name" value="FE2OG_OXY"/>
    <property type="match status" value="1"/>
</dbReference>
<dbReference type="Proteomes" id="UP000007797">
    <property type="component" value="Unassembled WGS sequence"/>
</dbReference>
<dbReference type="EMBL" id="GL883026">
    <property type="protein sequence ID" value="EGG15687.1"/>
    <property type="molecule type" value="Genomic_DNA"/>
</dbReference>
<accession>F4QAG8</accession>
<evidence type="ECO:0000313" key="5">
    <source>
        <dbReference type="Proteomes" id="UP000007797"/>
    </source>
</evidence>
<dbReference type="GO" id="GO:0046872">
    <property type="term" value="F:metal ion binding"/>
    <property type="evidence" value="ECO:0007669"/>
    <property type="project" value="UniProtKB-KW"/>
</dbReference>
<dbReference type="InterPro" id="IPR044861">
    <property type="entry name" value="IPNS-like_FE2OG_OXY"/>
</dbReference>
<dbReference type="STRING" id="1054147.F4QAG8"/>
<protein>
    <recommendedName>
        <fullName evidence="3">Fe2OG dioxygenase domain-containing protein</fullName>
    </recommendedName>
</protein>
<gene>
    <name evidence="4" type="ORF">DFA_10529</name>
</gene>
<evidence type="ECO:0000256" key="1">
    <source>
        <dbReference type="RuleBase" id="RU003682"/>
    </source>
</evidence>
<organism evidence="4 5">
    <name type="scientific">Cavenderia fasciculata</name>
    <name type="common">Slime mold</name>
    <name type="synonym">Dictyostelium fasciculatum</name>
    <dbReference type="NCBI Taxonomy" id="261658"/>
    <lineage>
        <taxon>Eukaryota</taxon>
        <taxon>Amoebozoa</taxon>
        <taxon>Evosea</taxon>
        <taxon>Eumycetozoa</taxon>
        <taxon>Dictyostelia</taxon>
        <taxon>Acytosteliales</taxon>
        <taxon>Cavenderiaceae</taxon>
        <taxon>Cavenderia</taxon>
    </lineage>
</organism>
<dbReference type="SUPFAM" id="SSF51197">
    <property type="entry name" value="Clavaminate synthase-like"/>
    <property type="match status" value="1"/>
</dbReference>
<dbReference type="GeneID" id="14867507"/>
<keyword evidence="1" id="KW-0479">Metal-binding</keyword>
<keyword evidence="1" id="KW-0408">Iron</keyword>
<feature type="compositionally biased region" description="Low complexity" evidence="2">
    <location>
        <begin position="116"/>
        <end position="126"/>
    </location>
</feature>
<evidence type="ECO:0000256" key="2">
    <source>
        <dbReference type="SAM" id="MobiDB-lite"/>
    </source>
</evidence>
<comment type="similarity">
    <text evidence="1">Belongs to the iron/ascorbate-dependent oxidoreductase family.</text>
</comment>
<dbReference type="GO" id="GO:0016491">
    <property type="term" value="F:oxidoreductase activity"/>
    <property type="evidence" value="ECO:0007669"/>
    <property type="project" value="UniProtKB-KW"/>
</dbReference>